<organism evidence="2 3">
    <name type="scientific">Neocallimastix californiae</name>
    <dbReference type="NCBI Taxonomy" id="1754190"/>
    <lineage>
        <taxon>Eukaryota</taxon>
        <taxon>Fungi</taxon>
        <taxon>Fungi incertae sedis</taxon>
        <taxon>Chytridiomycota</taxon>
        <taxon>Chytridiomycota incertae sedis</taxon>
        <taxon>Neocallimastigomycetes</taxon>
        <taxon>Neocallimastigales</taxon>
        <taxon>Neocallimastigaceae</taxon>
        <taxon>Neocallimastix</taxon>
    </lineage>
</organism>
<evidence type="ECO:0000256" key="1">
    <source>
        <dbReference type="SAM" id="Phobius"/>
    </source>
</evidence>
<name>A0A1Y2EHR1_9FUNG</name>
<proteinExistence type="predicted"/>
<dbReference type="AlphaFoldDB" id="A0A1Y2EHR1"/>
<comment type="caution">
    <text evidence="2">The sequence shown here is derived from an EMBL/GenBank/DDBJ whole genome shotgun (WGS) entry which is preliminary data.</text>
</comment>
<dbReference type="Proteomes" id="UP000193920">
    <property type="component" value="Unassembled WGS sequence"/>
</dbReference>
<reference evidence="2 3" key="1">
    <citation type="submission" date="2016-08" db="EMBL/GenBank/DDBJ databases">
        <title>A Parts List for Fungal Cellulosomes Revealed by Comparative Genomics.</title>
        <authorList>
            <consortium name="DOE Joint Genome Institute"/>
            <person name="Haitjema C.H."/>
            <person name="Gilmore S.P."/>
            <person name="Henske J.K."/>
            <person name="Solomon K.V."/>
            <person name="De Groot R."/>
            <person name="Kuo A."/>
            <person name="Mondo S.J."/>
            <person name="Salamov A.A."/>
            <person name="Labutti K."/>
            <person name="Zhao Z."/>
            <person name="Chiniquy J."/>
            <person name="Barry K."/>
            <person name="Brewer H.M."/>
            <person name="Purvine S.O."/>
            <person name="Wright A.T."/>
            <person name="Boxma B."/>
            <person name="Van Alen T."/>
            <person name="Hackstein J.H."/>
            <person name="Baker S.E."/>
            <person name="Grigoriev I.V."/>
            <person name="O'Malley M.A."/>
        </authorList>
    </citation>
    <scope>NUCLEOTIDE SEQUENCE [LARGE SCALE GENOMIC DNA]</scope>
    <source>
        <strain evidence="2 3">G1</strain>
    </source>
</reference>
<protein>
    <submittedName>
        <fullName evidence="2">Uncharacterized protein</fullName>
    </submittedName>
</protein>
<dbReference type="EMBL" id="MCOG01000041">
    <property type="protein sequence ID" value="ORY70864.1"/>
    <property type="molecule type" value="Genomic_DNA"/>
</dbReference>
<keyword evidence="1" id="KW-0472">Membrane</keyword>
<dbReference type="OrthoDB" id="5340910at2759"/>
<evidence type="ECO:0000313" key="2">
    <source>
        <dbReference type="EMBL" id="ORY70864.1"/>
    </source>
</evidence>
<accession>A0A1Y2EHR1</accession>
<sequence>MYIKILLKAKRNDISVSLVSKMYENDTHQYNINVQENSFKIGKYFITGSNYVLGSEDEITIKINDCINFIEVIIAQNEKPDFKSAVKCLAMFLCFVIISPIIILAIIYIIFTLTFTRNS</sequence>
<keyword evidence="1" id="KW-0812">Transmembrane</keyword>
<evidence type="ECO:0000313" key="3">
    <source>
        <dbReference type="Proteomes" id="UP000193920"/>
    </source>
</evidence>
<keyword evidence="1" id="KW-1133">Transmembrane helix</keyword>
<keyword evidence="3" id="KW-1185">Reference proteome</keyword>
<feature type="transmembrane region" description="Helical" evidence="1">
    <location>
        <begin position="89"/>
        <end position="111"/>
    </location>
</feature>
<gene>
    <name evidence="2" type="ORF">LY90DRAFT_503976</name>
</gene>